<evidence type="ECO:0000313" key="3">
    <source>
        <dbReference type="Proteomes" id="UP000466681"/>
    </source>
</evidence>
<dbReference type="InterPro" id="IPR041726">
    <property type="entry name" value="ACAD10_11_N"/>
</dbReference>
<dbReference type="SUPFAM" id="SSF56112">
    <property type="entry name" value="Protein kinase-like (PK-like)"/>
    <property type="match status" value="1"/>
</dbReference>
<dbReference type="Gene3D" id="3.90.1200.10">
    <property type="match status" value="1"/>
</dbReference>
<feature type="domain" description="Aminoglycoside phosphotransferase" evidence="1">
    <location>
        <begin position="40"/>
        <end position="290"/>
    </location>
</feature>
<name>A0AAD1H7F9_9MYCO</name>
<proteinExistence type="predicted"/>
<keyword evidence="3" id="KW-1185">Reference proteome</keyword>
<gene>
    <name evidence="2" type="ORF">MMOR_05720</name>
</gene>
<dbReference type="KEGG" id="mmor:MMOR_05720"/>
<dbReference type="PANTHER" id="PTHR21310:SF40">
    <property type="entry name" value="AMINOGLYCOSIDE PHOSPHOTRANSFERASE DOMAIN-CONTAINING PROTEIN-RELATED"/>
    <property type="match status" value="1"/>
</dbReference>
<dbReference type="Proteomes" id="UP000466681">
    <property type="component" value="Chromosome"/>
</dbReference>
<evidence type="ECO:0000259" key="1">
    <source>
        <dbReference type="Pfam" id="PF01636"/>
    </source>
</evidence>
<organism evidence="2 3">
    <name type="scientific">Mycolicibacterium moriokaense</name>
    <dbReference type="NCBI Taxonomy" id="39691"/>
    <lineage>
        <taxon>Bacteria</taxon>
        <taxon>Bacillati</taxon>
        <taxon>Actinomycetota</taxon>
        <taxon>Actinomycetes</taxon>
        <taxon>Mycobacteriales</taxon>
        <taxon>Mycobacteriaceae</taxon>
        <taxon>Mycolicibacterium</taxon>
    </lineage>
</organism>
<dbReference type="EMBL" id="AP022560">
    <property type="protein sequence ID" value="BBW99635.1"/>
    <property type="molecule type" value="Genomic_DNA"/>
</dbReference>
<protein>
    <submittedName>
        <fullName evidence="2">Phosphotransferase</fullName>
    </submittedName>
</protein>
<dbReference type="RefSeq" id="WP_083155832.1">
    <property type="nucleotide sequence ID" value="NZ_AP022560.1"/>
</dbReference>
<dbReference type="CDD" id="cd05154">
    <property type="entry name" value="ACAD10_11_N-like"/>
    <property type="match status" value="1"/>
</dbReference>
<sequence>MALQNQTDPQQAAVALAEAVTRHLSPGTAVEVTDVTIPHSNGMSGETVLFDANWDGTAHALVARVQPAGPAVFPRYDLQLEFDVMRALGEHSTVPVPRMLFSEKDSGPLGAPFIVMERVDGRVPSDDPPHTVEGWVLDLAPEQQATLYDSALSQVAAIHAVNIDAVGLSALRTHPEAGFDGQLALWEKAFAWAAEGEANPTVEKALEWVRENRPAGAESAVLTWGDARIGNVIFDDDLRAAAVLDWEMLSVGPRELDLGWWLFLQRYYTEGIGAPALPGFLTATETLDRYTELTGVEVDPDVVAFYEVFAATRLSILMHRAGNLMIQAGFLPPGAPMRLSNPASQTLARLLGLPAPEGETQSFAGNR</sequence>
<evidence type="ECO:0000313" key="2">
    <source>
        <dbReference type="EMBL" id="BBW99635.1"/>
    </source>
</evidence>
<accession>A0AAD1H7F9</accession>
<dbReference type="AlphaFoldDB" id="A0AAD1H7F9"/>
<dbReference type="Gene3D" id="3.30.200.20">
    <property type="entry name" value="Phosphorylase Kinase, domain 1"/>
    <property type="match status" value="1"/>
</dbReference>
<reference evidence="2 3" key="1">
    <citation type="journal article" date="2019" name="Emerg. Microbes Infect.">
        <title>Comprehensive subspecies identification of 175 nontuberculous mycobacteria species based on 7547 genomic profiles.</title>
        <authorList>
            <person name="Matsumoto Y."/>
            <person name="Kinjo T."/>
            <person name="Motooka D."/>
            <person name="Nabeya D."/>
            <person name="Jung N."/>
            <person name="Uechi K."/>
            <person name="Horii T."/>
            <person name="Iida T."/>
            <person name="Fujita J."/>
            <person name="Nakamura S."/>
        </authorList>
    </citation>
    <scope>NUCLEOTIDE SEQUENCE [LARGE SCALE GENOMIC DNA]</scope>
    <source>
        <strain evidence="2 3">JCM 6375</strain>
    </source>
</reference>
<dbReference type="InterPro" id="IPR002575">
    <property type="entry name" value="Aminoglycoside_PTrfase"/>
</dbReference>
<dbReference type="InterPro" id="IPR011009">
    <property type="entry name" value="Kinase-like_dom_sf"/>
</dbReference>
<dbReference type="Pfam" id="PF01636">
    <property type="entry name" value="APH"/>
    <property type="match status" value="1"/>
</dbReference>
<dbReference type="PANTHER" id="PTHR21310">
    <property type="entry name" value="AMINOGLYCOSIDE PHOSPHOTRANSFERASE-RELATED-RELATED"/>
    <property type="match status" value="1"/>
</dbReference>
<dbReference type="InterPro" id="IPR051678">
    <property type="entry name" value="AGP_Transferase"/>
</dbReference>